<dbReference type="EMBL" id="JADNYJ010000183">
    <property type="protein sequence ID" value="KAF8876370.1"/>
    <property type="molecule type" value="Genomic_DNA"/>
</dbReference>
<evidence type="ECO:0000313" key="1">
    <source>
        <dbReference type="EMBL" id="KAF8876370.1"/>
    </source>
</evidence>
<keyword evidence="2" id="KW-1185">Reference proteome</keyword>
<dbReference type="AlphaFoldDB" id="A0A9P5NA20"/>
<reference evidence="1" key="1">
    <citation type="submission" date="2020-11" db="EMBL/GenBank/DDBJ databases">
        <authorList>
            <consortium name="DOE Joint Genome Institute"/>
            <person name="Ahrendt S."/>
            <person name="Riley R."/>
            <person name="Andreopoulos W."/>
            <person name="LaButti K."/>
            <person name="Pangilinan J."/>
            <person name="Ruiz-duenas F.J."/>
            <person name="Barrasa J.M."/>
            <person name="Sanchez-Garcia M."/>
            <person name="Camarero S."/>
            <person name="Miyauchi S."/>
            <person name="Serrano A."/>
            <person name="Linde D."/>
            <person name="Babiker R."/>
            <person name="Drula E."/>
            <person name="Ayuso-Fernandez I."/>
            <person name="Pacheco R."/>
            <person name="Padilla G."/>
            <person name="Ferreira P."/>
            <person name="Barriuso J."/>
            <person name="Kellner H."/>
            <person name="Castanera R."/>
            <person name="Alfaro M."/>
            <person name="Ramirez L."/>
            <person name="Pisabarro A.G."/>
            <person name="Kuo A."/>
            <person name="Tritt A."/>
            <person name="Lipzen A."/>
            <person name="He G."/>
            <person name="Yan M."/>
            <person name="Ng V."/>
            <person name="Cullen D."/>
            <person name="Martin F."/>
            <person name="Rosso M.-N."/>
            <person name="Henrissat B."/>
            <person name="Hibbett D."/>
            <person name="Martinez A.T."/>
            <person name="Grigoriev I.V."/>
        </authorList>
    </citation>
    <scope>NUCLEOTIDE SEQUENCE</scope>
    <source>
        <strain evidence="1">AH 44721</strain>
    </source>
</reference>
<dbReference type="OrthoDB" id="3251015at2759"/>
<proteinExistence type="predicted"/>
<organism evidence="1 2">
    <name type="scientific">Gymnopilus junonius</name>
    <name type="common">Spectacular rustgill mushroom</name>
    <name type="synonym">Gymnopilus spectabilis subsp. junonius</name>
    <dbReference type="NCBI Taxonomy" id="109634"/>
    <lineage>
        <taxon>Eukaryota</taxon>
        <taxon>Fungi</taxon>
        <taxon>Dikarya</taxon>
        <taxon>Basidiomycota</taxon>
        <taxon>Agaricomycotina</taxon>
        <taxon>Agaricomycetes</taxon>
        <taxon>Agaricomycetidae</taxon>
        <taxon>Agaricales</taxon>
        <taxon>Agaricineae</taxon>
        <taxon>Hymenogastraceae</taxon>
        <taxon>Gymnopilus</taxon>
    </lineage>
</organism>
<name>A0A9P5NA20_GYMJU</name>
<accession>A0A9P5NA20</accession>
<gene>
    <name evidence="1" type="ORF">CPB84DRAFT_1689179</name>
</gene>
<dbReference type="Proteomes" id="UP000724874">
    <property type="component" value="Unassembled WGS sequence"/>
</dbReference>
<comment type="caution">
    <text evidence="1">The sequence shown here is derived from an EMBL/GenBank/DDBJ whole genome shotgun (WGS) entry which is preliminary data.</text>
</comment>
<sequence length="760" mass="85120">MSNRWLTDELNCLPKPLIISTHQSCLHLPHVPADSINLCPSMIEAMDDTLLLSTSLPTLYFLARRADRFQATYGWETEWRKSAIYIYNDPTYIQPNSSHTLNMPSVSYSDPQSDETFTNRVPIITDHTTFLRVPINRPDLQFMHVHDVITNFQFPVLLRRLPLTALRRIVSQQIISKIRPHLSLQPISPSYAASLDHLLSSKIHEYLGFPFRFNTLLLTTPLNLRGFAFPSISHLNDALAVSGLQRDLNHHITPFRQMATITLADWACYINNCINPISHVSLPASSSRNLLGNHTKVPFAWHLAQAVIKCLDLNFVETDMHYLIDGSIGIHHLARISKALLPNHVIIPTRTLTKFEKAGYQTLRDLGDLTLNTPISPFSISFHPCCPHSPICLKDWPLFIQWFQMLPSIITHISHPDTSLLLPRTQRQLLAEANIISLASSNRLYPNATPPNVFASDGSCITTSPNLSATNFAVVGNGNAFTASITSHGLETGILQGEAYGITASSVLACHCNLPAITIPLPHLIKTRPSRSYYRWILDIWKNATDSQQEISLIHCKAHTDNSTIPANLNRLVDHLATQSHHTALPPPTLSPPTFMMDDFTLHSTLHGFVESNIFTFIDSLLATSVSSTLDTYHAPLIPSPLFDNTPPPPYSYLKAVSSFSAVVQLYLRCGQLDTSLSLSRRLPDGSQPWCRFGCHAIEDSHHIFIHCPRFRAFRDSATSSLVSSTRTLLDASTLDTVRKQFILDRAQTLFLDTDTWPSN</sequence>
<evidence type="ECO:0000313" key="2">
    <source>
        <dbReference type="Proteomes" id="UP000724874"/>
    </source>
</evidence>
<protein>
    <submittedName>
        <fullName evidence="1">Uncharacterized protein</fullName>
    </submittedName>
</protein>